<evidence type="ECO:0008006" key="4">
    <source>
        <dbReference type="Google" id="ProtNLM"/>
    </source>
</evidence>
<organism evidence="2 3">
    <name type="scientific">Streptomyces liangshanensis</name>
    <dbReference type="NCBI Taxonomy" id="2717324"/>
    <lineage>
        <taxon>Bacteria</taxon>
        <taxon>Bacillati</taxon>
        <taxon>Actinomycetota</taxon>
        <taxon>Actinomycetes</taxon>
        <taxon>Kitasatosporales</taxon>
        <taxon>Streptomycetaceae</taxon>
        <taxon>Streptomyces</taxon>
    </lineage>
</organism>
<name>A0A6G9GVQ9_9ACTN</name>
<keyword evidence="1" id="KW-0732">Signal</keyword>
<reference evidence="2 3" key="1">
    <citation type="submission" date="2020-03" db="EMBL/GenBank/DDBJ databases">
        <title>A novel species.</title>
        <authorList>
            <person name="Gao J."/>
        </authorList>
    </citation>
    <scope>NUCLEOTIDE SEQUENCE [LARGE SCALE GENOMIC DNA]</scope>
    <source>
        <strain evidence="2 3">QMT-12</strain>
    </source>
</reference>
<dbReference type="AlphaFoldDB" id="A0A6G9GVQ9"/>
<dbReference type="PROSITE" id="PS51257">
    <property type="entry name" value="PROKAR_LIPOPROTEIN"/>
    <property type="match status" value="1"/>
</dbReference>
<feature type="chain" id="PRO_5039358413" description="Lipoprotein" evidence="1">
    <location>
        <begin position="21"/>
        <end position="308"/>
    </location>
</feature>
<dbReference type="Proteomes" id="UP000501179">
    <property type="component" value="Chromosome"/>
</dbReference>
<dbReference type="EMBL" id="CP050177">
    <property type="protein sequence ID" value="QIQ02363.1"/>
    <property type="molecule type" value="Genomic_DNA"/>
</dbReference>
<evidence type="ECO:0000313" key="2">
    <source>
        <dbReference type="EMBL" id="QIQ02363.1"/>
    </source>
</evidence>
<evidence type="ECO:0000256" key="1">
    <source>
        <dbReference type="SAM" id="SignalP"/>
    </source>
</evidence>
<dbReference type="KEGG" id="slia:HA039_08620"/>
<proteinExistence type="predicted"/>
<gene>
    <name evidence="2" type="ORF">HA039_08620</name>
</gene>
<keyword evidence="3" id="KW-1185">Reference proteome</keyword>
<protein>
    <recommendedName>
        <fullName evidence="4">Lipoprotein</fullName>
    </recommendedName>
</protein>
<sequence length="308" mass="32022">MRTHLRRSGVGLAAVAACMAAVVGCSSGGDGASGGGGAGDGGLDGALRAVPASAGGTTVIYVDVRSARDLVKNDNKLYANFASYLVPEFDQFRPESGESLKDVYGFDEGDLTATLTVGDSAQRLTGDFDPDAVSKAFARRDYRAEKTDYGVHLRPGEGRDAKVSEDAVVFGEAENVLSPAPVGGKTVADDPSYRAVSECLGAKVYQASFFGKDKNADATLIAIGGQISEDGTPTETLCVAARSEAAAGNLRSKLREKTAAGERYAGSEVEVTGASLPIVSMTWKNSAKSGMRPADELKILDLPLLLRK</sequence>
<dbReference type="RefSeq" id="WP_167026230.1">
    <property type="nucleotide sequence ID" value="NZ_CP050177.1"/>
</dbReference>
<accession>A0A6G9GVQ9</accession>
<feature type="signal peptide" evidence="1">
    <location>
        <begin position="1"/>
        <end position="20"/>
    </location>
</feature>
<evidence type="ECO:0000313" key="3">
    <source>
        <dbReference type="Proteomes" id="UP000501179"/>
    </source>
</evidence>